<proteinExistence type="predicted"/>
<feature type="compositionally biased region" description="Acidic residues" evidence="1">
    <location>
        <begin position="661"/>
        <end position="670"/>
    </location>
</feature>
<feature type="compositionally biased region" description="Basic and acidic residues" evidence="1">
    <location>
        <begin position="591"/>
        <end position="603"/>
    </location>
</feature>
<feature type="compositionally biased region" description="Basic and acidic residues" evidence="1">
    <location>
        <begin position="546"/>
        <end position="557"/>
    </location>
</feature>
<feature type="region of interest" description="Disordered" evidence="1">
    <location>
        <begin position="546"/>
        <end position="577"/>
    </location>
</feature>
<feature type="region of interest" description="Disordered" evidence="1">
    <location>
        <begin position="591"/>
        <end position="734"/>
    </location>
</feature>
<reference evidence="2 3" key="1">
    <citation type="journal article" date="2022" name="G3 (Bethesda)">
        <title>Enemy or ally: a genomic approach to elucidate the lifestyle of Phyllosticta citrichinaensis.</title>
        <authorList>
            <person name="Buijs V.A."/>
            <person name="Groenewald J.Z."/>
            <person name="Haridas S."/>
            <person name="LaButti K.M."/>
            <person name="Lipzen A."/>
            <person name="Martin F.M."/>
            <person name="Barry K."/>
            <person name="Grigoriev I.V."/>
            <person name="Crous P.W."/>
            <person name="Seidl M.F."/>
        </authorList>
    </citation>
    <scope>NUCLEOTIDE SEQUENCE [LARGE SCALE GENOMIC DNA]</scope>
    <source>
        <strain evidence="2 3">CBS 129764</strain>
    </source>
</reference>
<feature type="region of interest" description="Disordered" evidence="1">
    <location>
        <begin position="33"/>
        <end position="61"/>
    </location>
</feature>
<feature type="compositionally biased region" description="Low complexity" evidence="1">
    <location>
        <begin position="359"/>
        <end position="374"/>
    </location>
</feature>
<feature type="compositionally biased region" description="Low complexity" evidence="1">
    <location>
        <begin position="291"/>
        <end position="300"/>
    </location>
</feature>
<feature type="compositionally biased region" description="Basic and acidic residues" evidence="1">
    <location>
        <begin position="618"/>
        <end position="631"/>
    </location>
</feature>
<accession>A0ABR1Y715</accession>
<feature type="compositionally biased region" description="Basic residues" evidence="1">
    <location>
        <begin position="380"/>
        <end position="390"/>
    </location>
</feature>
<name>A0ABR1Y715_9PEZI</name>
<feature type="compositionally biased region" description="Acidic residues" evidence="1">
    <location>
        <begin position="691"/>
        <end position="707"/>
    </location>
</feature>
<feature type="compositionally biased region" description="Low complexity" evidence="1">
    <location>
        <begin position="708"/>
        <end position="722"/>
    </location>
</feature>
<keyword evidence="3" id="KW-1185">Reference proteome</keyword>
<comment type="caution">
    <text evidence="2">The sequence shown here is derived from an EMBL/GenBank/DDBJ whole genome shotgun (WGS) entry which is preliminary data.</text>
</comment>
<feature type="compositionally biased region" description="Basic and acidic residues" evidence="1">
    <location>
        <begin position="304"/>
        <end position="316"/>
    </location>
</feature>
<feature type="region of interest" description="Disordered" evidence="1">
    <location>
        <begin position="752"/>
        <end position="775"/>
    </location>
</feature>
<feature type="region of interest" description="Disordered" evidence="1">
    <location>
        <begin position="257"/>
        <end position="447"/>
    </location>
</feature>
<feature type="compositionally biased region" description="Basic residues" evidence="1">
    <location>
        <begin position="277"/>
        <end position="290"/>
    </location>
</feature>
<evidence type="ECO:0000313" key="3">
    <source>
        <dbReference type="Proteomes" id="UP001456524"/>
    </source>
</evidence>
<gene>
    <name evidence="2" type="ORF">IWX90DRAFT_18398</name>
</gene>
<evidence type="ECO:0000256" key="1">
    <source>
        <dbReference type="SAM" id="MobiDB-lite"/>
    </source>
</evidence>
<feature type="compositionally biased region" description="Polar residues" evidence="1">
    <location>
        <begin position="752"/>
        <end position="762"/>
    </location>
</feature>
<protein>
    <submittedName>
        <fullName evidence="2">Uncharacterized protein</fullName>
    </submittedName>
</protein>
<feature type="compositionally biased region" description="Basic and acidic residues" evidence="1">
    <location>
        <begin position="766"/>
        <end position="775"/>
    </location>
</feature>
<evidence type="ECO:0000313" key="2">
    <source>
        <dbReference type="EMBL" id="KAK8177402.1"/>
    </source>
</evidence>
<feature type="compositionally biased region" description="Low complexity" evidence="1">
    <location>
        <begin position="264"/>
        <end position="276"/>
    </location>
</feature>
<dbReference type="EMBL" id="JBBWUH010000001">
    <property type="protein sequence ID" value="KAK8177402.1"/>
    <property type="molecule type" value="Genomic_DNA"/>
</dbReference>
<feature type="compositionally biased region" description="Polar residues" evidence="1">
    <location>
        <begin position="325"/>
        <end position="335"/>
    </location>
</feature>
<feature type="compositionally biased region" description="Low complexity" evidence="1">
    <location>
        <begin position="671"/>
        <end position="690"/>
    </location>
</feature>
<feature type="compositionally biased region" description="Low complexity" evidence="1">
    <location>
        <begin position="634"/>
        <end position="651"/>
    </location>
</feature>
<dbReference type="Proteomes" id="UP001456524">
    <property type="component" value="Unassembled WGS sequence"/>
</dbReference>
<organism evidence="2 3">
    <name type="scientific">Phyllosticta citrichinensis</name>
    <dbReference type="NCBI Taxonomy" id="1130410"/>
    <lineage>
        <taxon>Eukaryota</taxon>
        <taxon>Fungi</taxon>
        <taxon>Dikarya</taxon>
        <taxon>Ascomycota</taxon>
        <taxon>Pezizomycotina</taxon>
        <taxon>Dothideomycetes</taxon>
        <taxon>Dothideomycetes incertae sedis</taxon>
        <taxon>Botryosphaeriales</taxon>
        <taxon>Phyllostictaceae</taxon>
        <taxon>Phyllosticta</taxon>
    </lineage>
</organism>
<feature type="compositionally biased region" description="Pro residues" evidence="1">
    <location>
        <begin position="396"/>
        <end position="408"/>
    </location>
</feature>
<sequence>MSARATRGNLDYHRIIEQNPYVRDGSPIVLIPKTPRSPQRVHEMPSTQRRRLQPSATPGINDIRDIDQDPARLLVFVVFGFVLRHLLRCGRCHFTTQVLTSHAREMLWRFAGVHIHCQDLDGLIFRLEHATQTLGYNVAAVTPFDRRFCAVLRSTRGFLLDPPKPGFEAFYQGGATWPDLSRRWEHLSNDIAASEDGRRFNVAALNEALDSQLHECHYSRLPPPLVDAPTFSGYRQTPPLQNEVDLPLQNHTQSIVHALPTPPSTSSEDPEPSSQGARRRQPSRPARRRAQSAMARAAVAEADLTEREDSEDRRLVEEDEAVSSIEKSPQKSQNTVKRKRDDALRPRAAASPGQESAARPSGSNNPPRSPSQGSEDQKPPRKRYKNKTRRNFYVPSPEPPSRFVPNSPPLEQTESGSPPKDSTPKVEPEDSVPEQPRPSGSGAAFAEVNSDADIIARLTREFAANLGDDDYPENTVSVIADQFGFRTGGRDPPELETVEELVHATLRDYEAQRRAEAEARQAQARILAEAAVAAIQARKKEQEVRAKAEQEAREKAMAEGGAAARAQAEEREKRRRALLEVPATRAIREAQARLEERRRRDLVANRARRAQEAAALRVEAEKKAAEEEKKKAANAKAQAGAAKSAIASHAAVQQQTPSDSDCSDCSDCDSDSGGSVSDNSGSNDSSSGDSAFDETSSDESSSDESSSDEASSNESSSNEAASLPSTSEPSRIVLRFDHGTFDREVLQMRLKVTQSSARQDQNLLEELTRREQRRR</sequence>